<feature type="signal peptide" evidence="1">
    <location>
        <begin position="1"/>
        <end position="20"/>
    </location>
</feature>
<protein>
    <recommendedName>
        <fullName evidence="4">DUF4844 domain-containing protein</fullName>
    </recommendedName>
</protein>
<dbReference type="Gene3D" id="1.20.1480.40">
    <property type="entry name" value="Uncharacterised protein PF16133, DUF4844"/>
    <property type="match status" value="1"/>
</dbReference>
<dbReference type="OrthoDB" id="6710549at2"/>
<sequence>MRLLLLSFFTLCALAGQAQTAPFAVPEKAAAKLEKLLKQTQTEVEVGKRASKLPAETRPMLNKILVQSTREFLAITAAKPTKDAYLQGLDAGLARLAPLVPNTDDRAQVAEHFQDLLDIVGLKSSEGRLTAFMEGSTMAAR</sequence>
<evidence type="ECO:0008006" key="4">
    <source>
        <dbReference type="Google" id="ProtNLM"/>
    </source>
</evidence>
<keyword evidence="3" id="KW-1185">Reference proteome</keyword>
<name>A0A1G1TAW3_9BACT</name>
<evidence type="ECO:0000313" key="3">
    <source>
        <dbReference type="Proteomes" id="UP000177791"/>
    </source>
</evidence>
<dbReference type="RefSeq" id="WP_070732749.1">
    <property type="nucleotide sequence ID" value="NZ_MDZC01000023.1"/>
</dbReference>
<dbReference type="Proteomes" id="UP000177791">
    <property type="component" value="Unassembled WGS sequence"/>
</dbReference>
<accession>A0A1G1TAW3</accession>
<dbReference type="Pfam" id="PF16133">
    <property type="entry name" value="DUF4844"/>
    <property type="match status" value="1"/>
</dbReference>
<evidence type="ECO:0000256" key="1">
    <source>
        <dbReference type="SAM" id="SignalP"/>
    </source>
</evidence>
<dbReference type="STRING" id="1908236.BEN48_10455"/>
<proteinExistence type="predicted"/>
<dbReference type="AlphaFoldDB" id="A0A1G1TAW3"/>
<dbReference type="InterPro" id="IPR038360">
    <property type="entry name" value="DUF4844_sf"/>
</dbReference>
<evidence type="ECO:0000313" key="2">
    <source>
        <dbReference type="EMBL" id="OGX87985.1"/>
    </source>
</evidence>
<dbReference type="EMBL" id="MDZC01000023">
    <property type="protein sequence ID" value="OGX87985.1"/>
    <property type="molecule type" value="Genomic_DNA"/>
</dbReference>
<comment type="caution">
    <text evidence="2">The sequence shown here is derived from an EMBL/GenBank/DDBJ whole genome shotgun (WGS) entry which is preliminary data.</text>
</comment>
<organism evidence="2 3">
    <name type="scientific">Hymenobacter glacialis</name>
    <dbReference type="NCBI Taxonomy" id="1908236"/>
    <lineage>
        <taxon>Bacteria</taxon>
        <taxon>Pseudomonadati</taxon>
        <taxon>Bacteroidota</taxon>
        <taxon>Cytophagia</taxon>
        <taxon>Cytophagales</taxon>
        <taxon>Hymenobacteraceae</taxon>
        <taxon>Hymenobacter</taxon>
    </lineage>
</organism>
<keyword evidence="1" id="KW-0732">Signal</keyword>
<feature type="chain" id="PRO_5009579165" description="DUF4844 domain-containing protein" evidence="1">
    <location>
        <begin position="21"/>
        <end position="141"/>
    </location>
</feature>
<gene>
    <name evidence="2" type="ORF">BEN48_10455</name>
</gene>
<reference evidence="2 3" key="1">
    <citation type="submission" date="2016-08" db="EMBL/GenBank/DDBJ databases">
        <title>Hymenobacter coccineus sp. nov., Hymenobacter lapidarius sp. nov. and Hymenobacter glacialis sp. nov., isolated from Antarctic soil.</title>
        <authorList>
            <person name="Sedlacek I."/>
            <person name="Kralova S."/>
            <person name="Kyrova K."/>
            <person name="Maslanova I."/>
            <person name="Stankova E."/>
            <person name="Vrbovska V."/>
            <person name="Nemec M."/>
            <person name="Bartak M."/>
            <person name="Svec P."/>
            <person name="Busse H.-J."/>
            <person name="Pantucek R."/>
        </authorList>
    </citation>
    <scope>NUCLEOTIDE SEQUENCE [LARGE SCALE GENOMIC DNA]</scope>
    <source>
        <strain evidence="2 3">CCM 8648</strain>
    </source>
</reference>
<dbReference type="InterPro" id="IPR032301">
    <property type="entry name" value="DUF4844"/>
</dbReference>